<dbReference type="Gene3D" id="3.90.1170.20">
    <property type="entry name" value="Quinolinate phosphoribosyl transferase, N-terminal domain"/>
    <property type="match status" value="1"/>
</dbReference>
<comment type="catalytic activity">
    <reaction evidence="10">
        <text>nicotinate beta-D-ribonucleotide + CO2 + diphosphate = quinolinate + 5-phospho-alpha-D-ribose 1-diphosphate + 2 H(+)</text>
        <dbReference type="Rhea" id="RHEA:12733"/>
        <dbReference type="ChEBI" id="CHEBI:15378"/>
        <dbReference type="ChEBI" id="CHEBI:16526"/>
        <dbReference type="ChEBI" id="CHEBI:29959"/>
        <dbReference type="ChEBI" id="CHEBI:33019"/>
        <dbReference type="ChEBI" id="CHEBI:57502"/>
        <dbReference type="ChEBI" id="CHEBI:58017"/>
        <dbReference type="EC" id="2.4.2.19"/>
    </reaction>
</comment>
<evidence type="ECO:0000256" key="6">
    <source>
        <dbReference type="ARBA" id="ARBA00022642"/>
    </source>
</evidence>
<dbReference type="CDD" id="cd01572">
    <property type="entry name" value="QPRTase"/>
    <property type="match status" value="1"/>
</dbReference>
<evidence type="ECO:0000256" key="12">
    <source>
        <dbReference type="PIRNR" id="PIRNR006250"/>
    </source>
</evidence>
<feature type="binding site" evidence="13">
    <location>
        <position position="163"/>
    </location>
    <ligand>
        <name>substrate</name>
    </ligand>
</feature>
<feature type="domain" description="Quinolinate phosphoribosyl transferase C-terminal" evidence="14">
    <location>
        <begin position="108"/>
        <end position="290"/>
    </location>
</feature>
<dbReference type="EC" id="2.4.2.19" evidence="5"/>
<comment type="caution">
    <text evidence="16">The sequence shown here is derived from an EMBL/GenBank/DDBJ whole genome shotgun (WGS) entry which is preliminary data.</text>
</comment>
<dbReference type="GO" id="GO:0004514">
    <property type="term" value="F:nicotinate-nucleotide diphosphorylase (carboxylating) activity"/>
    <property type="evidence" value="ECO:0007669"/>
    <property type="project" value="UniProtKB-EC"/>
</dbReference>
<dbReference type="GO" id="GO:0009435">
    <property type="term" value="P:NAD+ biosynthetic process"/>
    <property type="evidence" value="ECO:0007669"/>
    <property type="project" value="InterPro"/>
</dbReference>
<dbReference type="InterPro" id="IPR022412">
    <property type="entry name" value="Quinolinate_PRibosylTrfase_N"/>
</dbReference>
<evidence type="ECO:0000313" key="17">
    <source>
        <dbReference type="Proteomes" id="UP000696931"/>
    </source>
</evidence>
<dbReference type="InterPro" id="IPR036068">
    <property type="entry name" value="Nicotinate_pribotase-like_C"/>
</dbReference>
<feature type="binding site" evidence="13">
    <location>
        <begin position="129"/>
        <end position="131"/>
    </location>
    <ligand>
        <name>substrate</name>
    </ligand>
</feature>
<dbReference type="FunFam" id="3.20.20.70:FF:000030">
    <property type="entry name" value="Nicotinate-nucleotide pyrophosphorylase, carboxylating"/>
    <property type="match status" value="1"/>
</dbReference>
<evidence type="ECO:0000259" key="14">
    <source>
        <dbReference type="Pfam" id="PF01729"/>
    </source>
</evidence>
<dbReference type="GO" id="GO:0005737">
    <property type="term" value="C:cytoplasm"/>
    <property type="evidence" value="ECO:0007669"/>
    <property type="project" value="TreeGrafter"/>
</dbReference>
<evidence type="ECO:0000256" key="1">
    <source>
        <dbReference type="ARBA" id="ARBA00003237"/>
    </source>
</evidence>
<proteinExistence type="inferred from homology"/>
<protein>
    <recommendedName>
        <fullName evidence="11">Probable nicotinate-nucleotide pyrophosphorylase [carboxylating]</fullName>
        <ecNumber evidence="5">2.4.2.19</ecNumber>
    </recommendedName>
    <alternativeName>
        <fullName evidence="9">Quinolinate phosphoribosyltransferase [decarboxylating]</fullName>
    </alternativeName>
</protein>
<evidence type="ECO:0000256" key="4">
    <source>
        <dbReference type="ARBA" id="ARBA00011218"/>
    </source>
</evidence>
<dbReference type="PANTHER" id="PTHR32179">
    <property type="entry name" value="NICOTINATE-NUCLEOTIDE PYROPHOSPHORYLASE [CARBOXYLATING]"/>
    <property type="match status" value="1"/>
</dbReference>
<sequence>MLESFLPLVKFALSEDVGTGDVTTLNSVPSNIGARAVIVAKEPGIVSGLEIAQMTFREVDPGLKFRSTTRDGEWIEAGVALAQISGSAASIMTAERTALNYLMRLCGVATLTHKYVQTIEGTGCRILDTRKTTPGLRFLEKYAVACGGGVNHRMALWDMYLVKDNHIRAARGLTQAIDRIQRTRRDLLLEVEVESMEQLREALRPEVDRILVDNQPVDAVKRAVDEVERWYRANPPDHSRVLPGAKRWPEVEVSGGINLETARAYAETGADYLSVGALTHSAPALNLSLEIEEVG</sequence>
<name>A0A933SBW4_UNCEI</name>
<dbReference type="Pfam" id="PF01729">
    <property type="entry name" value="QRPTase_C"/>
    <property type="match status" value="1"/>
</dbReference>
<dbReference type="InterPro" id="IPR002638">
    <property type="entry name" value="Quinolinate_PRibosylTrfase_C"/>
</dbReference>
<dbReference type="Pfam" id="PF02749">
    <property type="entry name" value="QRPTase_N"/>
    <property type="match status" value="1"/>
</dbReference>
<dbReference type="PANTHER" id="PTHR32179:SF3">
    <property type="entry name" value="NICOTINATE-NUCLEOTIDE PYROPHOSPHORYLASE [CARBOXYLATING]"/>
    <property type="match status" value="1"/>
</dbReference>
<dbReference type="PIRSF" id="PIRSF006250">
    <property type="entry name" value="NadC_ModD"/>
    <property type="match status" value="1"/>
</dbReference>
<feature type="binding site" evidence="13">
    <location>
        <begin position="275"/>
        <end position="277"/>
    </location>
    <ligand>
        <name>substrate</name>
    </ligand>
</feature>
<comment type="subunit">
    <text evidence="4">Hexamer formed by 3 homodimers.</text>
</comment>
<gene>
    <name evidence="16" type="primary">nadC</name>
    <name evidence="16" type="ORF">HZA61_09275</name>
</gene>
<evidence type="ECO:0000256" key="11">
    <source>
        <dbReference type="ARBA" id="ARBA00069173"/>
    </source>
</evidence>
<keyword evidence="8 12" id="KW-0808">Transferase</keyword>
<dbReference type="InterPro" id="IPR027277">
    <property type="entry name" value="NadC/ModD"/>
</dbReference>
<feature type="binding site" evidence="13">
    <location>
        <position position="153"/>
    </location>
    <ligand>
        <name>substrate</name>
    </ligand>
</feature>
<dbReference type="EMBL" id="JACRIW010000061">
    <property type="protein sequence ID" value="MBI5169666.1"/>
    <property type="molecule type" value="Genomic_DNA"/>
</dbReference>
<dbReference type="SUPFAM" id="SSF51690">
    <property type="entry name" value="Nicotinate/Quinolinate PRTase C-terminal domain-like"/>
    <property type="match status" value="1"/>
</dbReference>
<comment type="pathway">
    <text evidence="2">Cofactor biosynthesis; NAD(+) biosynthesis; nicotinate D-ribonucleotide from quinolinate: step 1/1.</text>
</comment>
<dbReference type="GO" id="GO:0034213">
    <property type="term" value="P:quinolinate catabolic process"/>
    <property type="evidence" value="ECO:0007669"/>
    <property type="project" value="TreeGrafter"/>
</dbReference>
<feature type="domain" description="Quinolinate phosphoribosyl transferase N-terminal" evidence="15">
    <location>
        <begin position="21"/>
        <end position="106"/>
    </location>
</feature>
<comment type="function">
    <text evidence="1">Involved in the catabolism of quinolinic acid (QA).</text>
</comment>
<evidence type="ECO:0000256" key="8">
    <source>
        <dbReference type="ARBA" id="ARBA00022679"/>
    </source>
</evidence>
<dbReference type="InterPro" id="IPR004393">
    <property type="entry name" value="NadC"/>
</dbReference>
<evidence type="ECO:0000256" key="10">
    <source>
        <dbReference type="ARBA" id="ARBA00047445"/>
    </source>
</evidence>
<evidence type="ECO:0000256" key="13">
    <source>
        <dbReference type="PIRSR" id="PIRSR006250-1"/>
    </source>
</evidence>
<dbReference type="InterPro" id="IPR037128">
    <property type="entry name" value="Quinolinate_PRibosylTase_N_sf"/>
</dbReference>
<dbReference type="AlphaFoldDB" id="A0A933SBW4"/>
<organism evidence="16 17">
    <name type="scientific">Eiseniibacteriota bacterium</name>
    <dbReference type="NCBI Taxonomy" id="2212470"/>
    <lineage>
        <taxon>Bacteria</taxon>
        <taxon>Candidatus Eiseniibacteriota</taxon>
    </lineage>
</organism>
<reference evidence="16" key="1">
    <citation type="submission" date="2020-07" db="EMBL/GenBank/DDBJ databases">
        <title>Huge and variable diversity of episymbiotic CPR bacteria and DPANN archaea in groundwater ecosystems.</title>
        <authorList>
            <person name="He C.Y."/>
            <person name="Keren R."/>
            <person name="Whittaker M."/>
            <person name="Farag I.F."/>
            <person name="Doudna J."/>
            <person name="Cate J.H.D."/>
            <person name="Banfield J.F."/>
        </authorList>
    </citation>
    <scope>NUCLEOTIDE SEQUENCE</scope>
    <source>
        <strain evidence="16">NC_groundwater_1813_Pr3_B-0.1um_71_17</strain>
    </source>
</reference>
<evidence type="ECO:0000256" key="3">
    <source>
        <dbReference type="ARBA" id="ARBA00009400"/>
    </source>
</evidence>
<dbReference type="InterPro" id="IPR013785">
    <property type="entry name" value="Aldolase_TIM"/>
</dbReference>
<feature type="binding site" evidence="13">
    <location>
        <position position="192"/>
    </location>
    <ligand>
        <name>substrate</name>
    </ligand>
</feature>
<evidence type="ECO:0000259" key="15">
    <source>
        <dbReference type="Pfam" id="PF02749"/>
    </source>
</evidence>
<feature type="binding site" evidence="13">
    <location>
        <begin position="254"/>
        <end position="256"/>
    </location>
    <ligand>
        <name>substrate</name>
    </ligand>
</feature>
<evidence type="ECO:0000256" key="7">
    <source>
        <dbReference type="ARBA" id="ARBA00022676"/>
    </source>
</evidence>
<dbReference type="NCBIfam" id="TIGR00078">
    <property type="entry name" value="nadC"/>
    <property type="match status" value="1"/>
</dbReference>
<feature type="binding site" evidence="13">
    <location>
        <position position="96"/>
    </location>
    <ligand>
        <name>substrate</name>
    </ligand>
</feature>
<evidence type="ECO:0000256" key="9">
    <source>
        <dbReference type="ARBA" id="ARBA00033102"/>
    </source>
</evidence>
<feature type="binding site" evidence="13">
    <location>
        <position position="213"/>
    </location>
    <ligand>
        <name>substrate</name>
    </ligand>
</feature>
<accession>A0A933SBW4</accession>
<keyword evidence="6" id="KW-0662">Pyridine nucleotide biosynthesis</keyword>
<keyword evidence="7 12" id="KW-0328">Glycosyltransferase</keyword>
<dbReference type="FunFam" id="3.90.1170.20:FF:000001">
    <property type="entry name" value="Nicotinate-nucleotide diphosphorylase (Carboxylating)"/>
    <property type="match status" value="1"/>
</dbReference>
<evidence type="ECO:0000256" key="2">
    <source>
        <dbReference type="ARBA" id="ARBA00004893"/>
    </source>
</evidence>
<dbReference type="SUPFAM" id="SSF54675">
    <property type="entry name" value="Nicotinate/Quinolinate PRTase N-terminal domain-like"/>
    <property type="match status" value="1"/>
</dbReference>
<evidence type="ECO:0000256" key="5">
    <source>
        <dbReference type="ARBA" id="ARBA00011944"/>
    </source>
</evidence>
<evidence type="ECO:0000313" key="16">
    <source>
        <dbReference type="EMBL" id="MBI5169666.1"/>
    </source>
</evidence>
<comment type="similarity">
    <text evidence="3 12">Belongs to the NadC/ModD family.</text>
</comment>
<dbReference type="Gene3D" id="3.20.20.70">
    <property type="entry name" value="Aldolase class I"/>
    <property type="match status" value="1"/>
</dbReference>
<dbReference type="Proteomes" id="UP000696931">
    <property type="component" value="Unassembled WGS sequence"/>
</dbReference>